<name>A0A8J4UPM1_CLAMG</name>
<comment type="caution">
    <text evidence="1">The sequence shown here is derived from an EMBL/GenBank/DDBJ whole genome shotgun (WGS) entry which is preliminary data.</text>
</comment>
<dbReference type="AlphaFoldDB" id="A0A8J4UPM1"/>
<proteinExistence type="predicted"/>
<evidence type="ECO:0000313" key="2">
    <source>
        <dbReference type="Proteomes" id="UP000727407"/>
    </source>
</evidence>
<sequence length="49" mass="5413">ILKESCRIAVAIFLLHRIPGEGARAQPVSYISYVSLRPVLALQVHVTRA</sequence>
<feature type="non-terminal residue" evidence="1">
    <location>
        <position position="1"/>
    </location>
</feature>
<protein>
    <submittedName>
        <fullName evidence="1">Uncharacterized protein</fullName>
    </submittedName>
</protein>
<reference evidence="1" key="1">
    <citation type="submission" date="2020-07" db="EMBL/GenBank/DDBJ databases">
        <title>Clarias magur genome sequencing, assembly and annotation.</title>
        <authorList>
            <person name="Kushwaha B."/>
            <person name="Kumar R."/>
            <person name="Das P."/>
            <person name="Joshi C.G."/>
            <person name="Kumar D."/>
            <person name="Nagpure N.S."/>
            <person name="Pandey M."/>
            <person name="Agarwal S."/>
            <person name="Srivastava S."/>
            <person name="Singh M."/>
            <person name="Sahoo L."/>
            <person name="Jayasankar P."/>
            <person name="Meher P.K."/>
            <person name="Koringa P.G."/>
            <person name="Iquebal M.A."/>
            <person name="Das S.P."/>
            <person name="Bit A."/>
            <person name="Patnaik S."/>
            <person name="Patel N."/>
            <person name="Shah T.M."/>
            <person name="Hinsu A."/>
            <person name="Jena J.K."/>
        </authorList>
    </citation>
    <scope>NUCLEOTIDE SEQUENCE</scope>
    <source>
        <strain evidence="1">CIFAMagur01</strain>
        <tissue evidence="1">Testis</tissue>
    </source>
</reference>
<gene>
    <name evidence="1" type="ORF">DAT39_002448</name>
</gene>
<dbReference type="Proteomes" id="UP000727407">
    <property type="component" value="Unassembled WGS sequence"/>
</dbReference>
<dbReference type="EMBL" id="QNUK01000018">
    <property type="protein sequence ID" value="KAF5907839.1"/>
    <property type="molecule type" value="Genomic_DNA"/>
</dbReference>
<organism evidence="1 2">
    <name type="scientific">Clarias magur</name>
    <name type="common">Asian catfish</name>
    <name type="synonym">Macropteronotus magur</name>
    <dbReference type="NCBI Taxonomy" id="1594786"/>
    <lineage>
        <taxon>Eukaryota</taxon>
        <taxon>Metazoa</taxon>
        <taxon>Chordata</taxon>
        <taxon>Craniata</taxon>
        <taxon>Vertebrata</taxon>
        <taxon>Euteleostomi</taxon>
        <taxon>Actinopterygii</taxon>
        <taxon>Neopterygii</taxon>
        <taxon>Teleostei</taxon>
        <taxon>Ostariophysi</taxon>
        <taxon>Siluriformes</taxon>
        <taxon>Clariidae</taxon>
        <taxon>Clarias</taxon>
    </lineage>
</organism>
<evidence type="ECO:0000313" key="1">
    <source>
        <dbReference type="EMBL" id="KAF5907839.1"/>
    </source>
</evidence>
<accession>A0A8J4UPM1</accession>
<keyword evidence="2" id="KW-1185">Reference proteome</keyword>